<evidence type="ECO:0000313" key="3">
    <source>
        <dbReference type="Proteomes" id="UP001530293"/>
    </source>
</evidence>
<evidence type="ECO:0000256" key="1">
    <source>
        <dbReference type="SAM" id="MobiDB-lite"/>
    </source>
</evidence>
<dbReference type="AlphaFoldDB" id="A0ABD3MHC0"/>
<keyword evidence="3" id="KW-1185">Reference proteome</keyword>
<protein>
    <submittedName>
        <fullName evidence="2">Uncharacterized protein</fullName>
    </submittedName>
</protein>
<feature type="region of interest" description="Disordered" evidence="1">
    <location>
        <begin position="109"/>
        <end position="129"/>
    </location>
</feature>
<reference evidence="2 3" key="1">
    <citation type="submission" date="2024-10" db="EMBL/GenBank/DDBJ databases">
        <title>Updated reference genomes for cyclostephanoid diatoms.</title>
        <authorList>
            <person name="Roberts W.R."/>
            <person name="Alverson A.J."/>
        </authorList>
    </citation>
    <scope>NUCLEOTIDE SEQUENCE [LARGE SCALE GENOMIC DNA]</scope>
    <source>
        <strain evidence="2 3">AJA232-27</strain>
    </source>
</reference>
<accession>A0ABD3MHC0</accession>
<sequence>MIYSLNMSDEITREQYFENQFQNDKPNAIVIDRPKRPPSPPSLTTMLNNLPIEYINDRTCCKRHASIDAIDSSKAAKKRLSASRLYHMPADNLVHCPVVHIPAGKKKNLQTTDMSPYSRESTNSLEGENETVPSAVYKDEQTTASYTSHHEHGCAVVQDVCKMEAPTECKNGQNAVKCKYPRRGAIAIAHDDASEDPIEHKYAQTADVMCESPPRHAKASIQCSENEMESPTANPPAMIELSGIISLTSTNANDTISTREVNNFLSKIDWDNS</sequence>
<name>A0ABD3MHC0_9STRA</name>
<proteinExistence type="predicted"/>
<comment type="caution">
    <text evidence="2">The sequence shown here is derived from an EMBL/GenBank/DDBJ whole genome shotgun (WGS) entry which is preliminary data.</text>
</comment>
<gene>
    <name evidence="2" type="ORF">ACHAWU_000925</name>
</gene>
<feature type="compositionally biased region" description="Polar residues" evidence="1">
    <location>
        <begin position="109"/>
        <end position="126"/>
    </location>
</feature>
<dbReference type="EMBL" id="JALLBG020000137">
    <property type="protein sequence ID" value="KAL3762278.1"/>
    <property type="molecule type" value="Genomic_DNA"/>
</dbReference>
<organism evidence="2 3">
    <name type="scientific">Discostella pseudostelligera</name>
    <dbReference type="NCBI Taxonomy" id="259834"/>
    <lineage>
        <taxon>Eukaryota</taxon>
        <taxon>Sar</taxon>
        <taxon>Stramenopiles</taxon>
        <taxon>Ochrophyta</taxon>
        <taxon>Bacillariophyta</taxon>
        <taxon>Coscinodiscophyceae</taxon>
        <taxon>Thalassiosirophycidae</taxon>
        <taxon>Stephanodiscales</taxon>
        <taxon>Stephanodiscaceae</taxon>
        <taxon>Discostella</taxon>
    </lineage>
</organism>
<evidence type="ECO:0000313" key="2">
    <source>
        <dbReference type="EMBL" id="KAL3762278.1"/>
    </source>
</evidence>
<dbReference type="Proteomes" id="UP001530293">
    <property type="component" value="Unassembled WGS sequence"/>
</dbReference>